<protein>
    <submittedName>
        <fullName evidence="1">Uncharacterized protein</fullName>
    </submittedName>
</protein>
<keyword evidence="2" id="KW-1185">Reference proteome</keyword>
<dbReference type="KEGG" id="mlr:MELLADRAFT_92484"/>
<proteinExistence type="predicted"/>
<dbReference type="VEuPathDB" id="FungiDB:MELLADRAFT_92484"/>
<organism evidence="2">
    <name type="scientific">Melampsora larici-populina (strain 98AG31 / pathotype 3-4-7)</name>
    <name type="common">Poplar leaf rust fungus</name>
    <dbReference type="NCBI Taxonomy" id="747676"/>
    <lineage>
        <taxon>Eukaryota</taxon>
        <taxon>Fungi</taxon>
        <taxon>Dikarya</taxon>
        <taxon>Basidiomycota</taxon>
        <taxon>Pucciniomycotina</taxon>
        <taxon>Pucciniomycetes</taxon>
        <taxon>Pucciniales</taxon>
        <taxon>Melampsoraceae</taxon>
        <taxon>Melampsora</taxon>
    </lineage>
</organism>
<dbReference type="EMBL" id="GL883093">
    <property type="protein sequence ID" value="EGG11043.1"/>
    <property type="molecule type" value="Genomic_DNA"/>
</dbReference>
<evidence type="ECO:0000313" key="2">
    <source>
        <dbReference type="Proteomes" id="UP000001072"/>
    </source>
</evidence>
<dbReference type="RefSeq" id="XP_007405645.1">
    <property type="nucleotide sequence ID" value="XM_007405583.1"/>
</dbReference>
<dbReference type="Proteomes" id="UP000001072">
    <property type="component" value="Unassembled WGS sequence"/>
</dbReference>
<sequence>MICMISPIEQRAEHSRTLSQQTDSSYTTSYSILPLAQLVPSTECSMSTPIRTSVLLPNYILQCVRDDCNPPRIDPELFLSKATNSNILDMIFAFYPHLEFDENAKDNYYILSKIFKDMVATQLHKVVVPSNRKPQNYFQASLRTPICGPQNFRTTIKCADDITPGRIIMFNSCALSYLRSGQYRLAAENLHIFVETYKYLTEDEIHEIHSTQEEAEGTLQSHVSFLQDAHQSIEALHIRLRDPDLSAECRQDMEVELKAARRTLESRRTMFDRAIQDVGFLAALKRHHRDKAAIDVDPMENSTD</sequence>
<name>F4R8M1_MELLP</name>
<dbReference type="AlphaFoldDB" id="F4R8M1"/>
<accession>F4R8M1</accession>
<dbReference type="InParanoid" id="F4R8M1"/>
<evidence type="ECO:0000313" key="1">
    <source>
        <dbReference type="EMBL" id="EGG11043.1"/>
    </source>
</evidence>
<dbReference type="GeneID" id="18936264"/>
<gene>
    <name evidence="1" type="ORF">MELLADRAFT_92484</name>
</gene>
<reference evidence="2" key="1">
    <citation type="journal article" date="2011" name="Proc. Natl. Acad. Sci. U.S.A.">
        <title>Obligate biotrophy features unraveled by the genomic analysis of rust fungi.</title>
        <authorList>
            <person name="Duplessis S."/>
            <person name="Cuomo C.A."/>
            <person name="Lin Y.-C."/>
            <person name="Aerts A."/>
            <person name="Tisserant E."/>
            <person name="Veneault-Fourrey C."/>
            <person name="Joly D.L."/>
            <person name="Hacquard S."/>
            <person name="Amselem J."/>
            <person name="Cantarel B.L."/>
            <person name="Chiu R."/>
            <person name="Coutinho P.M."/>
            <person name="Feau N."/>
            <person name="Field M."/>
            <person name="Frey P."/>
            <person name="Gelhaye E."/>
            <person name="Goldberg J."/>
            <person name="Grabherr M.G."/>
            <person name="Kodira C.D."/>
            <person name="Kohler A."/>
            <person name="Kuees U."/>
            <person name="Lindquist E.A."/>
            <person name="Lucas S.M."/>
            <person name="Mago R."/>
            <person name="Mauceli E."/>
            <person name="Morin E."/>
            <person name="Murat C."/>
            <person name="Pangilinan J.L."/>
            <person name="Park R."/>
            <person name="Pearson M."/>
            <person name="Quesneville H."/>
            <person name="Rouhier N."/>
            <person name="Sakthikumar S."/>
            <person name="Salamov A.A."/>
            <person name="Schmutz J."/>
            <person name="Selles B."/>
            <person name="Shapiro H."/>
            <person name="Tanguay P."/>
            <person name="Tuskan G.A."/>
            <person name="Henrissat B."/>
            <person name="Van de Peer Y."/>
            <person name="Rouze P."/>
            <person name="Ellis J.G."/>
            <person name="Dodds P.N."/>
            <person name="Schein J.E."/>
            <person name="Zhong S."/>
            <person name="Hamelin R.C."/>
            <person name="Grigoriev I.V."/>
            <person name="Szabo L.J."/>
            <person name="Martin F."/>
        </authorList>
    </citation>
    <scope>NUCLEOTIDE SEQUENCE [LARGE SCALE GENOMIC DNA]</scope>
    <source>
        <strain evidence="2">98AG31 / pathotype 3-4-7</strain>
    </source>
</reference>
<dbReference type="HOGENOM" id="CLU_095764_0_0_1"/>